<evidence type="ECO:0000313" key="2">
    <source>
        <dbReference type="EMBL" id="PKI68090.1"/>
    </source>
</evidence>
<reference evidence="2 3" key="1">
    <citation type="submission" date="2017-11" db="EMBL/GenBank/DDBJ databases">
        <title>De-novo sequencing of pomegranate (Punica granatum L.) genome.</title>
        <authorList>
            <person name="Akparov Z."/>
            <person name="Amiraslanov A."/>
            <person name="Hajiyeva S."/>
            <person name="Abbasov M."/>
            <person name="Kaur K."/>
            <person name="Hamwieh A."/>
            <person name="Solovyev V."/>
            <person name="Salamov A."/>
            <person name="Braich B."/>
            <person name="Kosarev P."/>
            <person name="Mahmoud A."/>
            <person name="Hajiyev E."/>
            <person name="Babayeva S."/>
            <person name="Izzatullayeva V."/>
            <person name="Mammadov A."/>
            <person name="Mammadov A."/>
            <person name="Sharifova S."/>
            <person name="Ojaghi J."/>
            <person name="Eynullazada K."/>
            <person name="Bayramov B."/>
            <person name="Abdulazimova A."/>
            <person name="Shahmuradov I."/>
        </authorList>
    </citation>
    <scope>NUCLEOTIDE SEQUENCE [LARGE SCALE GENOMIC DNA]</scope>
    <source>
        <strain evidence="3">cv. AG2017</strain>
        <tissue evidence="2">Leaf</tissue>
    </source>
</reference>
<dbReference type="InterPro" id="IPR012337">
    <property type="entry name" value="RNaseH-like_sf"/>
</dbReference>
<name>A0A2I0KIF0_PUNGR</name>
<comment type="caution">
    <text evidence="2">The sequence shown here is derived from an EMBL/GenBank/DDBJ whole genome shotgun (WGS) entry which is preliminary data.</text>
</comment>
<dbReference type="Gene3D" id="3.30.420.10">
    <property type="entry name" value="Ribonuclease H-like superfamily/Ribonuclease H"/>
    <property type="match status" value="1"/>
</dbReference>
<dbReference type="InterPro" id="IPR036397">
    <property type="entry name" value="RNaseH_sf"/>
</dbReference>
<dbReference type="InterPro" id="IPR039537">
    <property type="entry name" value="Retrotran_Ty1/copia-like"/>
</dbReference>
<proteinExistence type="predicted"/>
<dbReference type="PANTHER" id="PTHR42648">
    <property type="entry name" value="TRANSPOSASE, PUTATIVE-RELATED"/>
    <property type="match status" value="1"/>
</dbReference>
<dbReference type="GO" id="GO:0003676">
    <property type="term" value="F:nucleic acid binding"/>
    <property type="evidence" value="ECO:0007669"/>
    <property type="project" value="InterPro"/>
</dbReference>
<evidence type="ECO:0000256" key="1">
    <source>
        <dbReference type="SAM" id="MobiDB-lite"/>
    </source>
</evidence>
<dbReference type="EMBL" id="PGOL01000571">
    <property type="protein sequence ID" value="PKI68090.1"/>
    <property type="molecule type" value="Genomic_DNA"/>
</dbReference>
<dbReference type="Proteomes" id="UP000233551">
    <property type="component" value="Unassembled WGS sequence"/>
</dbReference>
<dbReference type="PANTHER" id="PTHR42648:SF31">
    <property type="entry name" value="RNA-DIRECTED DNA POLYMERASE"/>
    <property type="match status" value="1"/>
</dbReference>
<accession>A0A2I0KIF0</accession>
<feature type="region of interest" description="Disordered" evidence="1">
    <location>
        <begin position="1"/>
        <end position="29"/>
    </location>
</feature>
<gene>
    <name evidence="2" type="ORF">CRG98_011686</name>
</gene>
<evidence type="ECO:0000313" key="3">
    <source>
        <dbReference type="Proteomes" id="UP000233551"/>
    </source>
</evidence>
<evidence type="ECO:0008006" key="4">
    <source>
        <dbReference type="Google" id="ProtNLM"/>
    </source>
</evidence>
<dbReference type="AlphaFoldDB" id="A0A2I0KIF0"/>
<dbReference type="STRING" id="22663.A0A2I0KIF0"/>
<protein>
    <recommendedName>
        <fullName evidence="4">CCHC-type domain-containing protein</fullName>
    </recommendedName>
</protein>
<dbReference type="SUPFAM" id="SSF53098">
    <property type="entry name" value="Ribonuclease H-like"/>
    <property type="match status" value="1"/>
</dbReference>
<organism evidence="2 3">
    <name type="scientific">Punica granatum</name>
    <name type="common">Pomegranate</name>
    <dbReference type="NCBI Taxonomy" id="22663"/>
    <lineage>
        <taxon>Eukaryota</taxon>
        <taxon>Viridiplantae</taxon>
        <taxon>Streptophyta</taxon>
        <taxon>Embryophyta</taxon>
        <taxon>Tracheophyta</taxon>
        <taxon>Spermatophyta</taxon>
        <taxon>Magnoliopsida</taxon>
        <taxon>eudicotyledons</taxon>
        <taxon>Gunneridae</taxon>
        <taxon>Pentapetalae</taxon>
        <taxon>rosids</taxon>
        <taxon>malvids</taxon>
        <taxon>Myrtales</taxon>
        <taxon>Lythraceae</taxon>
        <taxon>Punica</taxon>
    </lineage>
</organism>
<keyword evidence="3" id="KW-1185">Reference proteome</keyword>
<feature type="region of interest" description="Disordered" evidence="1">
    <location>
        <begin position="75"/>
        <end position="104"/>
    </location>
</feature>
<sequence length="321" mass="35684">MKRGRGWSLGREKPSRHPLSSLPEEKQNTDDLGLKSCRALGEGKVTCSHCGKPGHTKGMCWAIIGYPAWHFKSKAGAGKGPRTGQAKQNAGLRGKAQTQRGPDQVNAAQTVQGASSRAERLEALPDEHFQRLLSMLSQDVVDPNLLVGNKFNLVTLQNEWILDTGASRHMTGCLEYFLISIPIKGGAPDRTSRRTLGLGELRGGVYYLKQVATAPQKCQMSCTNTSQQNGQVERKHRHILNVARALMFQASLPTKFWGEYISMAVHLINITPTPLLDNKSSHEITLRSEWAAVREEKIGQPRKKFLIWAKLRGLLGQFWKQ</sequence>